<sequence length="438" mass="48175">MGLSSSVGFILQERGASYGDQGVFSLASWPFSLKVLWAPVVDAVYVKSFGQRRTWVMPLQAIVGCTLLFLANALGELISADGSDVKTLTWTFFWLYLLLASQDIAVDGWALTMLSEKNVGLASTCNAIGQMVGFFVCFTGFLVLNSYGVDLGAFISFWGYVFIASSVFVYATKEVRCETQMSVKKAYAQAFSILRLPAVLKLSAVLLTRFVAFSASETLTTLKLLEKGVPKTHIATMSALMTPLNLAMPMLTRKWTAGARPLDTITKTWVWRGVACAFAALLVFYAPDVTSSGTIPYGYYAFLFAWLSVYSAFSNAHFISFMAFYNRVSDADMGGTYMTILNTVSNLGAKWMESVTLFTIDRVNTNVCVAKGTREIIGSCATDALKAACKGKCATTDTPYYIVVMLSPVIAYAWLRLTRKTIDWLSQAQKSHWRVKQA</sequence>
<dbReference type="Pfam" id="PF13000">
    <property type="entry name" value="Acatn"/>
    <property type="match status" value="3"/>
</dbReference>
<dbReference type="InterPro" id="IPR024371">
    <property type="entry name" value="AcetylCoA_trans_1-like"/>
</dbReference>
<evidence type="ECO:0000313" key="7">
    <source>
        <dbReference type="Proteomes" id="UP000001568"/>
    </source>
</evidence>
<evidence type="ECO:0000256" key="2">
    <source>
        <dbReference type="ARBA" id="ARBA00022692"/>
    </source>
</evidence>
<dbReference type="GeneID" id="4999790"/>
<dbReference type="RefSeq" id="XP_001415443.1">
    <property type="nucleotide sequence ID" value="XM_001415406.1"/>
</dbReference>
<evidence type="ECO:0000313" key="6">
    <source>
        <dbReference type="EMBL" id="ABO93735.1"/>
    </source>
</evidence>
<dbReference type="InterPro" id="IPR036259">
    <property type="entry name" value="MFS_trans_sf"/>
</dbReference>
<dbReference type="Gene3D" id="1.20.1250.20">
    <property type="entry name" value="MFS general substrate transporter like domains"/>
    <property type="match status" value="1"/>
</dbReference>
<dbReference type="Proteomes" id="UP000001568">
    <property type="component" value="Chromosome 1"/>
</dbReference>
<name>A4RQT6_OSTLU</name>
<dbReference type="InterPro" id="IPR004752">
    <property type="entry name" value="AmpG_permease/AT-1"/>
</dbReference>
<dbReference type="SUPFAM" id="SSF103473">
    <property type="entry name" value="MFS general substrate transporter"/>
    <property type="match status" value="1"/>
</dbReference>
<evidence type="ECO:0000256" key="1">
    <source>
        <dbReference type="ARBA" id="ARBA00004141"/>
    </source>
</evidence>
<dbReference type="AlphaFoldDB" id="A4RQT6"/>
<dbReference type="GO" id="GO:0035348">
    <property type="term" value="P:acetyl-CoA transmembrane transport"/>
    <property type="evidence" value="ECO:0007669"/>
    <property type="project" value="InterPro"/>
</dbReference>
<keyword evidence="3 5" id="KW-1133">Transmembrane helix</keyword>
<gene>
    <name evidence="6" type="ORF">OSTLU_13668</name>
</gene>
<feature type="transmembrane region" description="Helical" evidence="5">
    <location>
        <begin position="400"/>
        <end position="417"/>
    </location>
</feature>
<accession>A4RQT6</accession>
<keyword evidence="4 5" id="KW-0472">Membrane</keyword>
<evidence type="ECO:0000256" key="4">
    <source>
        <dbReference type="ARBA" id="ARBA00023136"/>
    </source>
</evidence>
<feature type="transmembrane region" description="Helical" evidence="5">
    <location>
        <begin position="269"/>
        <end position="287"/>
    </location>
</feature>
<dbReference type="GO" id="GO:0016020">
    <property type="term" value="C:membrane"/>
    <property type="evidence" value="ECO:0007669"/>
    <property type="project" value="UniProtKB-SubCell"/>
</dbReference>
<dbReference type="HOGENOM" id="CLU_020502_1_0_1"/>
<organism evidence="6 7">
    <name type="scientific">Ostreococcus lucimarinus (strain CCE9901)</name>
    <dbReference type="NCBI Taxonomy" id="436017"/>
    <lineage>
        <taxon>Eukaryota</taxon>
        <taxon>Viridiplantae</taxon>
        <taxon>Chlorophyta</taxon>
        <taxon>Mamiellophyceae</taxon>
        <taxon>Mamiellales</taxon>
        <taxon>Bathycoccaceae</taxon>
        <taxon>Ostreococcus</taxon>
    </lineage>
</organism>
<feature type="transmembrane region" description="Helical" evidence="5">
    <location>
        <begin position="232"/>
        <end position="248"/>
    </location>
</feature>
<reference evidence="6 7" key="1">
    <citation type="journal article" date="2007" name="Proc. Natl. Acad. Sci. U.S.A.">
        <title>The tiny eukaryote Ostreococcus provides genomic insights into the paradox of plankton speciation.</title>
        <authorList>
            <person name="Palenik B."/>
            <person name="Grimwood J."/>
            <person name="Aerts A."/>
            <person name="Rouze P."/>
            <person name="Salamov A."/>
            <person name="Putnam N."/>
            <person name="Dupont C."/>
            <person name="Jorgensen R."/>
            <person name="Derelle E."/>
            <person name="Rombauts S."/>
            <person name="Zhou K."/>
            <person name="Otillar R."/>
            <person name="Merchant S.S."/>
            <person name="Podell S."/>
            <person name="Gaasterland T."/>
            <person name="Napoli C."/>
            <person name="Gendler K."/>
            <person name="Manuell A."/>
            <person name="Tai V."/>
            <person name="Vallon O."/>
            <person name="Piganeau G."/>
            <person name="Jancek S."/>
            <person name="Heijde M."/>
            <person name="Jabbari K."/>
            <person name="Bowler C."/>
            <person name="Lohr M."/>
            <person name="Robbens S."/>
            <person name="Werner G."/>
            <person name="Dubchak I."/>
            <person name="Pazour G.J."/>
            <person name="Ren Q."/>
            <person name="Paulsen I."/>
            <person name="Delwiche C."/>
            <person name="Schmutz J."/>
            <person name="Rokhsar D."/>
            <person name="Van de Peer Y."/>
            <person name="Moreau H."/>
            <person name="Grigoriev I.V."/>
        </authorList>
    </citation>
    <scope>NUCLEOTIDE SEQUENCE [LARGE SCALE GENOMIC DNA]</scope>
    <source>
        <strain evidence="6 7">CCE9901</strain>
    </source>
</reference>
<dbReference type="PANTHER" id="PTHR12778:SF9">
    <property type="entry name" value="ACETYL-COENZYME A TRANSPORTER 1"/>
    <property type="match status" value="1"/>
</dbReference>
<dbReference type="OrthoDB" id="6415790at2759"/>
<dbReference type="GO" id="GO:0008521">
    <property type="term" value="F:acetyl-CoA transmembrane transporter activity"/>
    <property type="evidence" value="ECO:0007669"/>
    <property type="project" value="InterPro"/>
</dbReference>
<feature type="transmembrane region" description="Helical" evidence="5">
    <location>
        <begin position="55"/>
        <end position="74"/>
    </location>
</feature>
<dbReference type="KEGG" id="olu:OSTLU_13668"/>
<proteinExistence type="predicted"/>
<protein>
    <submittedName>
        <fullName evidence="6">MFS family transporter: acetyl-CoA</fullName>
    </submittedName>
</protein>
<feature type="transmembrane region" description="Helical" evidence="5">
    <location>
        <begin position="153"/>
        <end position="172"/>
    </location>
</feature>
<feature type="transmembrane region" description="Helical" evidence="5">
    <location>
        <begin position="299"/>
        <end position="325"/>
    </location>
</feature>
<dbReference type="EMBL" id="CP000581">
    <property type="protein sequence ID" value="ABO93735.1"/>
    <property type="molecule type" value="Genomic_DNA"/>
</dbReference>
<feature type="transmembrane region" description="Helical" evidence="5">
    <location>
        <begin position="193"/>
        <end position="212"/>
    </location>
</feature>
<dbReference type="eggNOG" id="KOG3574">
    <property type="taxonomic scope" value="Eukaryota"/>
</dbReference>
<dbReference type="Gramene" id="ABO93735">
    <property type="protein sequence ID" value="ABO93735"/>
    <property type="gene ID" value="OSTLU_13668"/>
</dbReference>
<evidence type="ECO:0000256" key="5">
    <source>
        <dbReference type="SAM" id="Phobius"/>
    </source>
</evidence>
<dbReference type="PANTHER" id="PTHR12778">
    <property type="entry name" value="SOLUTE CARRIER FAMILY 33 ACETYL-COA TRANSPORTER -RELATED"/>
    <property type="match status" value="1"/>
</dbReference>
<feature type="transmembrane region" description="Helical" evidence="5">
    <location>
        <begin position="127"/>
        <end position="147"/>
    </location>
</feature>
<keyword evidence="7" id="KW-1185">Reference proteome</keyword>
<evidence type="ECO:0000256" key="3">
    <source>
        <dbReference type="ARBA" id="ARBA00022989"/>
    </source>
</evidence>
<dbReference type="OMA" id="RRKSWIM"/>
<comment type="subcellular location">
    <subcellularLocation>
        <location evidence="1">Membrane</location>
        <topology evidence="1">Multi-pass membrane protein</topology>
    </subcellularLocation>
</comment>
<feature type="transmembrane region" description="Helical" evidence="5">
    <location>
        <begin position="94"/>
        <end position="115"/>
    </location>
</feature>
<keyword evidence="2 5" id="KW-0812">Transmembrane</keyword>